<dbReference type="Proteomes" id="UP000287124">
    <property type="component" value="Unassembled WGS sequence"/>
</dbReference>
<name>A0A430KXS7_9HYPO</name>
<accession>A0A430KXS7</accession>
<evidence type="ECO:0000313" key="2">
    <source>
        <dbReference type="Proteomes" id="UP000287124"/>
    </source>
</evidence>
<gene>
    <name evidence="1" type="ORF">BHE90_017371</name>
</gene>
<protein>
    <recommendedName>
        <fullName evidence="3">Fungal N-terminal domain-containing protein</fullName>
    </recommendedName>
</protein>
<keyword evidence="2" id="KW-1185">Reference proteome</keyword>
<dbReference type="EMBL" id="MIKF01001000">
    <property type="protein sequence ID" value="RTE68252.1"/>
    <property type="molecule type" value="Genomic_DNA"/>
</dbReference>
<dbReference type="AlphaFoldDB" id="A0A430KXS7"/>
<proteinExistence type="predicted"/>
<sequence length="276" mass="30958">MDPLSITSASVALAAAVYKCSIEVKRIAGVMGDAPDLLDDLAEEVQLIQGALRGVEDALEDDKDAITRYKIEDVFSIAVKGCRATLACIKEEFELLFGRSDWKVRFMVLWKEDDMKKLLGRLDCKRASILLLVQLLNLRSVRAVQSLVTQNRRSLAVAKEDIAALVSTYWSCRDMILDLLDKEIVNSLNGDQESRLSITEFDFDYELINTQTYRRALARAQPGALTRVAEEENEQLVEDLIDLSWEPEVLTPKTPSRIYLELEGLDFAPVAALATE</sequence>
<organism evidence="1 2">
    <name type="scientific">Fusarium euwallaceae</name>
    <dbReference type="NCBI Taxonomy" id="1147111"/>
    <lineage>
        <taxon>Eukaryota</taxon>
        <taxon>Fungi</taxon>
        <taxon>Dikarya</taxon>
        <taxon>Ascomycota</taxon>
        <taxon>Pezizomycotina</taxon>
        <taxon>Sordariomycetes</taxon>
        <taxon>Hypocreomycetidae</taxon>
        <taxon>Hypocreales</taxon>
        <taxon>Nectriaceae</taxon>
        <taxon>Fusarium</taxon>
        <taxon>Fusarium solani species complex</taxon>
    </lineage>
</organism>
<comment type="caution">
    <text evidence="1">The sequence shown here is derived from an EMBL/GenBank/DDBJ whole genome shotgun (WGS) entry which is preliminary data.</text>
</comment>
<evidence type="ECO:0008006" key="3">
    <source>
        <dbReference type="Google" id="ProtNLM"/>
    </source>
</evidence>
<reference evidence="1 2" key="1">
    <citation type="submission" date="2017-06" db="EMBL/GenBank/DDBJ databases">
        <title>Comparative genomic analysis of Ambrosia Fusariam Clade fungi.</title>
        <authorList>
            <person name="Stajich J.E."/>
            <person name="Carrillo J."/>
            <person name="Kijimoto T."/>
            <person name="Eskalen A."/>
            <person name="O'Donnell K."/>
            <person name="Kasson M."/>
        </authorList>
    </citation>
    <scope>NUCLEOTIDE SEQUENCE [LARGE SCALE GENOMIC DNA]</scope>
    <source>
        <strain evidence="1 2">UCR1854</strain>
    </source>
</reference>
<evidence type="ECO:0000313" key="1">
    <source>
        <dbReference type="EMBL" id="RTE68252.1"/>
    </source>
</evidence>